<gene>
    <name evidence="1" type="ORF">ACN38_g612</name>
</gene>
<reference evidence="1 2" key="1">
    <citation type="submission" date="2015-08" db="EMBL/GenBank/DDBJ databases">
        <title>Genome sequencing of Penicillium nordicum.</title>
        <authorList>
            <person name="Nguyen H.D."/>
            <person name="Seifert K.A."/>
        </authorList>
    </citation>
    <scope>NUCLEOTIDE SEQUENCE [LARGE SCALE GENOMIC DNA]</scope>
    <source>
        <strain evidence="1 2">DAOMC 185683</strain>
    </source>
</reference>
<protein>
    <submittedName>
        <fullName evidence="1">Uncharacterized protein</fullName>
    </submittedName>
</protein>
<name>A0A0M8PGY5_9EURO</name>
<dbReference type="OrthoDB" id="4367960at2759"/>
<keyword evidence="2" id="KW-1185">Reference proteome</keyword>
<comment type="caution">
    <text evidence="1">The sequence shown here is derived from an EMBL/GenBank/DDBJ whole genome shotgun (WGS) entry which is preliminary data.</text>
</comment>
<organism evidence="1 2">
    <name type="scientific">Penicillium nordicum</name>
    <dbReference type="NCBI Taxonomy" id="229535"/>
    <lineage>
        <taxon>Eukaryota</taxon>
        <taxon>Fungi</taxon>
        <taxon>Dikarya</taxon>
        <taxon>Ascomycota</taxon>
        <taxon>Pezizomycotina</taxon>
        <taxon>Eurotiomycetes</taxon>
        <taxon>Eurotiomycetidae</taxon>
        <taxon>Eurotiales</taxon>
        <taxon>Aspergillaceae</taxon>
        <taxon>Penicillium</taxon>
    </lineage>
</organism>
<sequence>MRCIGAVQKRFHICFRLERTFGTRSHNSMAGWPNGKALDYESRDCRFDPCVGHYFFLLLETIYHILVFAPWQGNHTCVVQFFFDHG</sequence>
<dbReference type="Proteomes" id="UP000037696">
    <property type="component" value="Unassembled WGS sequence"/>
</dbReference>
<evidence type="ECO:0000313" key="1">
    <source>
        <dbReference type="EMBL" id="KOS48444.1"/>
    </source>
</evidence>
<proteinExistence type="predicted"/>
<evidence type="ECO:0000313" key="2">
    <source>
        <dbReference type="Proteomes" id="UP000037696"/>
    </source>
</evidence>
<dbReference type="AlphaFoldDB" id="A0A0M8PGY5"/>
<accession>A0A0M8PGY5</accession>
<dbReference type="EMBL" id="LHQQ01000005">
    <property type="protein sequence ID" value="KOS48444.1"/>
    <property type="molecule type" value="Genomic_DNA"/>
</dbReference>